<dbReference type="EMBL" id="CP017241">
    <property type="protein sequence ID" value="APO74277.1"/>
    <property type="molecule type" value="Genomic_DNA"/>
</dbReference>
<accession>A0A1L5P2C0</accession>
<dbReference type="Proteomes" id="UP000185109">
    <property type="component" value="Chromosome"/>
</dbReference>
<gene>
    <name evidence="1" type="ORF">AM571_CH01442</name>
</gene>
<evidence type="ECO:0000313" key="1">
    <source>
        <dbReference type="EMBL" id="APO74277.1"/>
    </source>
</evidence>
<proteinExistence type="predicted"/>
<name>A0A1L5P2C0_RHIET</name>
<dbReference type="RefSeq" id="WP_074060838.1">
    <property type="nucleotide sequence ID" value="NZ_CP017241.1"/>
</dbReference>
<dbReference type="AlphaFoldDB" id="A0A1L5P2C0"/>
<evidence type="ECO:0000313" key="2">
    <source>
        <dbReference type="Proteomes" id="UP000185109"/>
    </source>
</evidence>
<organism evidence="1 2">
    <name type="scientific">Rhizobium etli 8C-3</name>
    <dbReference type="NCBI Taxonomy" id="538025"/>
    <lineage>
        <taxon>Bacteria</taxon>
        <taxon>Pseudomonadati</taxon>
        <taxon>Pseudomonadota</taxon>
        <taxon>Alphaproteobacteria</taxon>
        <taxon>Hyphomicrobiales</taxon>
        <taxon>Rhizobiaceae</taxon>
        <taxon>Rhizobium/Agrobacterium group</taxon>
        <taxon>Rhizobium</taxon>
    </lineage>
</organism>
<reference evidence="1 2" key="1">
    <citation type="submission" date="2016-09" db="EMBL/GenBank/DDBJ databases">
        <title>The complete genome sequences of Rhizobium gallicum, symbiovars gallicum and phaseoli, symbionts associated to common bean (Phaseolus vulgaris).</title>
        <authorList>
            <person name="Bustos P."/>
            <person name="Santamaria R.I."/>
            <person name="Perez-Carrascal O.M."/>
            <person name="Juarez S."/>
            <person name="Lozano L."/>
            <person name="Martinez-Flores I."/>
            <person name="Martinez-Romero E."/>
            <person name="Cevallos M."/>
            <person name="Romero D."/>
            <person name="Davila G."/>
            <person name="Gonzalez V."/>
        </authorList>
    </citation>
    <scope>NUCLEOTIDE SEQUENCE [LARGE SCALE GENOMIC DNA]</scope>
    <source>
        <strain evidence="1 2">8C-3</strain>
    </source>
</reference>
<sequence>MVRLKWGPDYEGVAALKITKNNADDPLTTPDSAVSKFHFNSKWDANVRFVGQDKQTYAGGNVTSWYPAGTNKNTFKRLKWGSDLGYNNVFWKGSYFQESGQLDYELPLFDLKPVTSDGWTIYCNIQKATGELDTKWYSYPMIYAGWAKGYLLDIGGDFPLDGVSFTALCAYCEGSTWGPGRSVQAIVYNLPGDDADILYPATTPVPGQKVVQITSDFCRVAKPGYAVTDIAAKLAFDSSNRPAKVIASGDIALPSGVVTTFDFSANLVGINVDSSSIVVDVIQYKGSTIVFPATIPDDEDDYGCPYRVNGQTIEFNNTGSACRARFIVIAQDDSPPTSGSNKVFRQVTIGGDPVFQFLRPGAASTPNLADVIIDSRWPCLQIIKTGVFSIPNSSGAAHNTDIAFTSAGLFPFVKYHTIHPAGPLPFSNSLGTVNSSASVQKIIRLPQVAAGFVRNGESGAKTSYISGETTVCELTTNRARFVTYRGGPYRKQYDDGIETISVRNPATQIRYYIFGIPA</sequence>
<protein>
    <submittedName>
        <fullName evidence="1">Uncharacterized protein</fullName>
    </submittedName>
</protein>